<keyword evidence="1" id="KW-0732">Signal</keyword>
<dbReference type="Proteomes" id="UP000013966">
    <property type="component" value="Chromosome 2"/>
</dbReference>
<proteinExistence type="predicted"/>
<feature type="signal peptide" evidence="1">
    <location>
        <begin position="1"/>
        <end position="37"/>
    </location>
</feature>
<evidence type="ECO:0000256" key="1">
    <source>
        <dbReference type="SAM" id="SignalP"/>
    </source>
</evidence>
<evidence type="ECO:0000313" key="3">
    <source>
        <dbReference type="Proteomes" id="UP000013966"/>
    </source>
</evidence>
<accession>R4WZK9</accession>
<evidence type="ECO:0008006" key="4">
    <source>
        <dbReference type="Google" id="ProtNLM"/>
    </source>
</evidence>
<feature type="chain" id="PRO_5004381137" description="DUF5666 domain-containing protein" evidence="1">
    <location>
        <begin position="38"/>
        <end position="213"/>
    </location>
</feature>
<gene>
    <name evidence="2" type="ORF">BRPE64_BCDS03000</name>
</gene>
<dbReference type="EMBL" id="AP013059">
    <property type="protein sequence ID" value="BAN24961.1"/>
    <property type="molecule type" value="Genomic_DNA"/>
</dbReference>
<reference evidence="2 3" key="2">
    <citation type="journal article" date="2018" name="Int. J. Syst. Evol. Microbiol.">
        <title>Burkholderia insecticola sp. nov., a gut symbiotic bacterium of the bean bug Riptortus pedestris.</title>
        <authorList>
            <person name="Takeshita K."/>
            <person name="Tamaki H."/>
            <person name="Ohbayashi T."/>
            <person name="Meng X.-Y."/>
            <person name="Sone T."/>
            <person name="Mitani Y."/>
            <person name="Peeters C."/>
            <person name="Kikuchi Y."/>
            <person name="Vandamme P."/>
        </authorList>
    </citation>
    <scope>NUCLEOTIDE SEQUENCE [LARGE SCALE GENOMIC DNA]</scope>
    <source>
        <strain evidence="2">RPE64</strain>
    </source>
</reference>
<reference evidence="2 3" key="1">
    <citation type="journal article" date="2013" name="Genome Announc.">
        <title>Complete Genome Sequence of Burkholderia sp. Strain RPE64, Bacterial Symbiont of the Bean Bug Riptortus pedestris.</title>
        <authorList>
            <person name="Shibata T.F."/>
            <person name="Maeda T."/>
            <person name="Nikoh N."/>
            <person name="Yamaguchi K."/>
            <person name="Oshima K."/>
            <person name="Hattori M."/>
            <person name="Nishiyama T."/>
            <person name="Hasebe M."/>
            <person name="Fukatsu T."/>
            <person name="Kikuchi Y."/>
            <person name="Shigenobu S."/>
        </authorList>
    </citation>
    <scope>NUCLEOTIDE SEQUENCE [LARGE SCALE GENOMIC DNA]</scope>
</reference>
<dbReference type="KEGG" id="buo:BRPE64_BCDS03000"/>
<dbReference type="PATRIC" id="fig|758793.3.peg.3208"/>
<protein>
    <recommendedName>
        <fullName evidence="4">DUF5666 domain-containing protein</fullName>
    </recommendedName>
</protein>
<keyword evidence="3" id="KW-1185">Reference proteome</keyword>
<organism evidence="2 3">
    <name type="scientific">Caballeronia insecticola</name>
    <dbReference type="NCBI Taxonomy" id="758793"/>
    <lineage>
        <taxon>Bacteria</taxon>
        <taxon>Pseudomonadati</taxon>
        <taxon>Pseudomonadota</taxon>
        <taxon>Betaproteobacteria</taxon>
        <taxon>Burkholderiales</taxon>
        <taxon>Burkholderiaceae</taxon>
        <taxon>Caballeronia</taxon>
    </lineage>
</organism>
<sequence>MIRTANFKRGTFMKMKLSAVSILFMSAMYASTGTALAQDPPLSKEARQIVGEAPPIHVQAQIVGIDPATRTLTVRGPRGVSTVLVSKEVTNFDQLHVGDRVDVDYKNALLVSAEKVKGAAGGTRQRIDTTTYQAASGPKGETGFDATRQVEIIATVESINTKKRTITLRGPWRTETFDLTPDVAEEKLRKGDTIHAVFVSATAVRVTPAGAAN</sequence>
<dbReference type="STRING" id="758793.BRPE64_BCDS03000"/>
<evidence type="ECO:0000313" key="2">
    <source>
        <dbReference type="EMBL" id="BAN24961.1"/>
    </source>
</evidence>
<dbReference type="HOGENOM" id="CLU_116618_0_0_4"/>
<dbReference type="AlphaFoldDB" id="R4WZK9"/>
<name>R4WZK9_9BURK</name>